<reference evidence="1" key="2">
    <citation type="journal article" date="2015" name="Fish Shellfish Immunol.">
        <title>Early steps in the European eel (Anguilla anguilla)-Vibrio vulnificus interaction in the gills: Role of the RtxA13 toxin.</title>
        <authorList>
            <person name="Callol A."/>
            <person name="Pajuelo D."/>
            <person name="Ebbesson L."/>
            <person name="Teles M."/>
            <person name="MacKenzie S."/>
            <person name="Amaro C."/>
        </authorList>
    </citation>
    <scope>NUCLEOTIDE SEQUENCE</scope>
</reference>
<name>A0A0E9WZ37_ANGAN</name>
<proteinExistence type="predicted"/>
<accession>A0A0E9WZ37</accession>
<reference evidence="1" key="1">
    <citation type="submission" date="2014-11" db="EMBL/GenBank/DDBJ databases">
        <authorList>
            <person name="Amaro Gonzalez C."/>
        </authorList>
    </citation>
    <scope>NUCLEOTIDE SEQUENCE</scope>
</reference>
<organism evidence="1">
    <name type="scientific">Anguilla anguilla</name>
    <name type="common">European freshwater eel</name>
    <name type="synonym">Muraena anguilla</name>
    <dbReference type="NCBI Taxonomy" id="7936"/>
    <lineage>
        <taxon>Eukaryota</taxon>
        <taxon>Metazoa</taxon>
        <taxon>Chordata</taxon>
        <taxon>Craniata</taxon>
        <taxon>Vertebrata</taxon>
        <taxon>Euteleostomi</taxon>
        <taxon>Actinopterygii</taxon>
        <taxon>Neopterygii</taxon>
        <taxon>Teleostei</taxon>
        <taxon>Anguilliformes</taxon>
        <taxon>Anguillidae</taxon>
        <taxon>Anguilla</taxon>
    </lineage>
</organism>
<protein>
    <submittedName>
        <fullName evidence="1">Uncharacterized protein</fullName>
    </submittedName>
</protein>
<sequence>MVYQYPSFILNMIYYPLNACTYFVQNTQMKIIRITLSTLEMVSKESNCKDGHIFGAVISGIFGSLGPETLSVF</sequence>
<dbReference type="EMBL" id="GBXM01013702">
    <property type="protein sequence ID" value="JAH94875.1"/>
    <property type="molecule type" value="Transcribed_RNA"/>
</dbReference>
<dbReference type="AlphaFoldDB" id="A0A0E9WZ37"/>
<evidence type="ECO:0000313" key="1">
    <source>
        <dbReference type="EMBL" id="JAH94875.1"/>
    </source>
</evidence>